<dbReference type="RefSeq" id="WP_269435874.1">
    <property type="nucleotide sequence ID" value="NZ_BDCX01000008.1"/>
</dbReference>
<feature type="region of interest" description="Disordered" evidence="3">
    <location>
        <begin position="28"/>
        <end position="56"/>
    </location>
</feature>
<feature type="chain" id="PRO_5039294753" evidence="4">
    <location>
        <begin position="27"/>
        <end position="656"/>
    </location>
</feature>
<evidence type="ECO:0000259" key="5">
    <source>
        <dbReference type="Pfam" id="PF00150"/>
    </source>
</evidence>
<keyword evidence="7" id="KW-1185">Reference proteome</keyword>
<proteinExistence type="predicted"/>
<reference evidence="6 7" key="1">
    <citation type="journal article" date="2016" name="Genome Announc.">
        <title>Draft Genome Sequence of Planomonospora sphaerica JCM9374, a Rare Actinomycete.</title>
        <authorList>
            <person name="Dohra H."/>
            <person name="Suzuki T."/>
            <person name="Inoue Y."/>
            <person name="Kodani S."/>
        </authorList>
    </citation>
    <scope>NUCLEOTIDE SEQUENCE [LARGE SCALE GENOMIC DNA]</scope>
    <source>
        <strain evidence="6 7">JCM 9374</strain>
    </source>
</reference>
<evidence type="ECO:0000313" key="6">
    <source>
        <dbReference type="EMBL" id="GAT67839.1"/>
    </source>
</evidence>
<dbReference type="Pfam" id="PF00150">
    <property type="entry name" value="Cellulase"/>
    <property type="match status" value="1"/>
</dbReference>
<dbReference type="STRING" id="161355.PS9374_03499"/>
<feature type="signal peptide" evidence="4">
    <location>
        <begin position="1"/>
        <end position="26"/>
    </location>
</feature>
<feature type="domain" description="Glycoside hydrolase family 5" evidence="5">
    <location>
        <begin position="81"/>
        <end position="413"/>
    </location>
</feature>
<dbReference type="EMBL" id="BDCX01000008">
    <property type="protein sequence ID" value="GAT67839.1"/>
    <property type="molecule type" value="Genomic_DNA"/>
</dbReference>
<dbReference type="InterPro" id="IPR052066">
    <property type="entry name" value="Glycosphingolipid_Hydrolases"/>
</dbReference>
<dbReference type="GO" id="GO:0004553">
    <property type="term" value="F:hydrolase activity, hydrolyzing O-glycosyl compounds"/>
    <property type="evidence" value="ECO:0007669"/>
    <property type="project" value="InterPro"/>
</dbReference>
<dbReference type="Proteomes" id="UP000077701">
    <property type="component" value="Unassembled WGS sequence"/>
</dbReference>
<keyword evidence="4" id="KW-0732">Signal</keyword>
<accession>A0A171D9C0</accession>
<gene>
    <name evidence="6" type="ORF">PS9374_03499</name>
</gene>
<keyword evidence="2" id="KW-0326">Glycosidase</keyword>
<dbReference type="PANTHER" id="PTHR31308:SF5">
    <property type="entry name" value="ERGOSTERYL-BETA-GLUCOSIDASE"/>
    <property type="match status" value="1"/>
</dbReference>
<dbReference type="InterPro" id="IPR017853">
    <property type="entry name" value="GH"/>
</dbReference>
<dbReference type="AlphaFoldDB" id="A0A171D9C0"/>
<evidence type="ECO:0000256" key="4">
    <source>
        <dbReference type="SAM" id="SignalP"/>
    </source>
</evidence>
<evidence type="ECO:0000256" key="2">
    <source>
        <dbReference type="ARBA" id="ARBA00023295"/>
    </source>
</evidence>
<reference evidence="7" key="2">
    <citation type="submission" date="2016-04" db="EMBL/GenBank/DDBJ databases">
        <title>Planomonospora sphaerica JCM9374 whole genome shotgun sequence.</title>
        <authorList>
            <person name="Suzuki T."/>
            <person name="Dohra H."/>
            <person name="Kodani S."/>
        </authorList>
    </citation>
    <scope>NUCLEOTIDE SEQUENCE [LARGE SCALE GENOMIC DNA]</scope>
    <source>
        <strain evidence="7">JCM 9374</strain>
    </source>
</reference>
<dbReference type="SUPFAM" id="SSF51445">
    <property type="entry name" value="(Trans)glycosidases"/>
    <property type="match status" value="1"/>
</dbReference>
<comment type="caution">
    <text evidence="6">The sequence shown here is derived from an EMBL/GenBank/DDBJ whole genome shotgun (WGS) entry which is preliminary data.</text>
</comment>
<evidence type="ECO:0000313" key="7">
    <source>
        <dbReference type="Proteomes" id="UP000077701"/>
    </source>
</evidence>
<evidence type="ECO:0000256" key="3">
    <source>
        <dbReference type="SAM" id="MobiDB-lite"/>
    </source>
</evidence>
<sequence length="656" mass="70045">MGAVSFRVTRRAASALAVVLASTLTAGNTGGPAAATSTTGPSATSGASAASATVRSTTPSTARTSLAVAAKRQSRVFRDGDGREVTLRGFNVSGSTKLYENSLLPFRSTADAARSAQAMRDLTGANVIRFLISWEGVQPSPSTIDHAYLDRAVEQIRAFTGRGIRVLVDYHQDLYSSHLFDQGSWYTGDGAPEWVVKAGGYPKESCGVCFLWGQNMQTNEAVRRAARDFWRDRRISTPEGEVGVQEAFLRQATAAMTHIRQRLPEQDFAAVIGFDPFNEPYDGGLEGESGLEWEKTYLMPFYQRFRAAMDAAGWAGKPAFVEPLVFWNTGFFEEGGFTAVGALGTRYVFNSHFYDGARMTIDPSPASDGVYGAAMNEIRDRARALATAPFVSEFGHKLSGNGSDRTPWMVRAMYQAMDSGVPGKNWWRTPAAGGDVLSSTQWHWDLYSGRHREVMNRNPAKVRTEGDAWNDEDFSVVAADASGTLATRLDRAVLDRLYPSAVAGDVLAFAYEDLARSGYGGAGQQRAWLAVPSSMPNIAALVRDRRFGVLVWREPAAAPVAPTELHLPASFTAATTVVVGDVATRAGLPASGPAAIATEAGSSTAHRLLLSPSGAAPGTVHAALVVGAATGPAVTPAQLAAAAAELAAWKEQRFPT</sequence>
<dbReference type="PANTHER" id="PTHR31308">
    <property type="match status" value="1"/>
</dbReference>
<keyword evidence="1" id="KW-0378">Hydrolase</keyword>
<name>A0A171D9C0_9ACTN</name>
<evidence type="ECO:0000256" key="1">
    <source>
        <dbReference type="ARBA" id="ARBA00022801"/>
    </source>
</evidence>
<dbReference type="Gene3D" id="3.20.20.80">
    <property type="entry name" value="Glycosidases"/>
    <property type="match status" value="1"/>
</dbReference>
<organism evidence="6 7">
    <name type="scientific">Planomonospora sphaerica</name>
    <dbReference type="NCBI Taxonomy" id="161355"/>
    <lineage>
        <taxon>Bacteria</taxon>
        <taxon>Bacillati</taxon>
        <taxon>Actinomycetota</taxon>
        <taxon>Actinomycetes</taxon>
        <taxon>Streptosporangiales</taxon>
        <taxon>Streptosporangiaceae</taxon>
        <taxon>Planomonospora</taxon>
    </lineage>
</organism>
<dbReference type="GO" id="GO:0000272">
    <property type="term" value="P:polysaccharide catabolic process"/>
    <property type="evidence" value="ECO:0007669"/>
    <property type="project" value="InterPro"/>
</dbReference>
<protein>
    <submittedName>
        <fullName evidence="6">Endoglycosylceramidase</fullName>
    </submittedName>
</protein>
<dbReference type="InterPro" id="IPR001547">
    <property type="entry name" value="Glyco_hydro_5"/>
</dbReference>